<name>A0AAE9IAJ5_PAEPO</name>
<dbReference type="EMBL" id="CP097770">
    <property type="protein sequence ID" value="URJ48390.1"/>
    <property type="molecule type" value="Genomic_DNA"/>
</dbReference>
<evidence type="ECO:0000313" key="2">
    <source>
        <dbReference type="Proteomes" id="UP001055784"/>
    </source>
</evidence>
<accession>A0AAE9IAJ5</accession>
<organism evidence="1 2">
    <name type="scientific">Paenibacillus polymyxa</name>
    <name type="common">Bacillus polymyxa</name>
    <dbReference type="NCBI Taxonomy" id="1406"/>
    <lineage>
        <taxon>Bacteria</taxon>
        <taxon>Bacillati</taxon>
        <taxon>Bacillota</taxon>
        <taxon>Bacilli</taxon>
        <taxon>Bacillales</taxon>
        <taxon>Paenibacillaceae</taxon>
        <taxon>Paenibacillus</taxon>
    </lineage>
</organism>
<protein>
    <submittedName>
        <fullName evidence="1">Uncharacterized protein</fullName>
    </submittedName>
</protein>
<gene>
    <name evidence="1" type="ORF">MF626_002624</name>
</gene>
<dbReference type="RefSeq" id="WP_250259051.1">
    <property type="nucleotide sequence ID" value="NZ_CP097770.1"/>
</dbReference>
<reference evidence="1" key="1">
    <citation type="submission" date="2022-11" db="EMBL/GenBank/DDBJ databases">
        <authorList>
            <person name="Vasilchenko N.G."/>
            <person name="Prazdnova E.V."/>
            <person name="Gorovtsov A.V."/>
            <person name="Chistyakov V.A."/>
            <person name="Pak M.L."/>
        </authorList>
    </citation>
    <scope>NUCLEOTIDE SEQUENCE</scope>
    <source>
        <strain evidence="1">R 4.5</strain>
    </source>
</reference>
<evidence type="ECO:0000313" key="1">
    <source>
        <dbReference type="EMBL" id="URJ48390.1"/>
    </source>
</evidence>
<proteinExistence type="predicted"/>
<dbReference type="AlphaFoldDB" id="A0AAE9IAJ5"/>
<sequence length="78" mass="8920">MANVNAAIARLKDIRVELDESLRLLGVDPEEADYQQVRTVERVLLHLQDIQATLYQESPNVDYAKALLQETMSFCKKT</sequence>
<dbReference type="Proteomes" id="UP001055784">
    <property type="component" value="Chromosome"/>
</dbReference>